<dbReference type="Proteomes" id="UP000283530">
    <property type="component" value="Unassembled WGS sequence"/>
</dbReference>
<dbReference type="GO" id="GO:0043022">
    <property type="term" value="F:ribosome binding"/>
    <property type="evidence" value="ECO:0007669"/>
    <property type="project" value="InterPro"/>
</dbReference>
<gene>
    <name evidence="3" type="ORF">CKAN_00250100</name>
</gene>
<sequence length="320" mass="35222">MESLEEKTRPGFLFQNRISSAPNSNQETPKLNKIQALCFTSISISLLLSFFYISSDSQTLQFLLVWISVSLLLAPFAPISTTGDDISVGKGDLFLPPPTQIRSPPKNPRNGSPIADRRPDYHPSSNPIFPIAETKNPEPKITKLNQPNGGSRSEVKEEEWTDEDFDLLKKQIAKHPVGAPRRWEVIAEAFCGRHGLKSVIKTVKSMAEKQLGGGGGDDFVQFLKQRKPLNKQAPGFNGELGEQTVVFGENGDLSKECGSLNWSSGEDIALLNALKAFPKDVPMRCEKIVAAVSVKSKACCMKRVTELMRDFRSSKASEGT</sequence>
<evidence type="ECO:0000256" key="1">
    <source>
        <dbReference type="SAM" id="MobiDB-lite"/>
    </source>
</evidence>
<dbReference type="AlphaFoldDB" id="A0A3S3PVD9"/>
<dbReference type="GO" id="GO:0030544">
    <property type="term" value="F:Hsp70 protein binding"/>
    <property type="evidence" value="ECO:0007669"/>
    <property type="project" value="InterPro"/>
</dbReference>
<dbReference type="PANTHER" id="PTHR43999:SF3">
    <property type="entry name" value="TRANSCRIPTION FACTOR MAMYB"/>
    <property type="match status" value="1"/>
</dbReference>
<dbReference type="InterPro" id="IPR001005">
    <property type="entry name" value="SANT/Myb"/>
</dbReference>
<dbReference type="GO" id="GO:0006450">
    <property type="term" value="P:regulation of translational fidelity"/>
    <property type="evidence" value="ECO:0007669"/>
    <property type="project" value="InterPro"/>
</dbReference>
<feature type="domain" description="Myb-like" evidence="2">
    <location>
        <begin position="258"/>
        <end position="310"/>
    </location>
</feature>
<feature type="domain" description="Myb-like" evidence="2">
    <location>
        <begin position="156"/>
        <end position="209"/>
    </location>
</feature>
<dbReference type="OrthoDB" id="10250354at2759"/>
<protein>
    <submittedName>
        <fullName evidence="3">DnaJ subfamily C member 2-like protein</fullName>
    </submittedName>
</protein>
<dbReference type="GO" id="GO:0051083">
    <property type="term" value="P:'de novo' cotranslational protein folding"/>
    <property type="evidence" value="ECO:0007669"/>
    <property type="project" value="InterPro"/>
</dbReference>
<evidence type="ECO:0000313" key="3">
    <source>
        <dbReference type="EMBL" id="RWR74183.1"/>
    </source>
</evidence>
<dbReference type="EMBL" id="QPKB01000001">
    <property type="protein sequence ID" value="RWR74183.1"/>
    <property type="molecule type" value="Genomic_DNA"/>
</dbReference>
<proteinExistence type="predicted"/>
<dbReference type="FunFam" id="1.10.10.60:FF:000416">
    <property type="entry name" value="Myb family transcription factor"/>
    <property type="match status" value="1"/>
</dbReference>
<evidence type="ECO:0000313" key="4">
    <source>
        <dbReference type="Proteomes" id="UP000283530"/>
    </source>
</evidence>
<accession>A0A3S3PVD9</accession>
<dbReference type="InterPro" id="IPR044634">
    <property type="entry name" value="Zuotin/DnaJC2"/>
</dbReference>
<reference evidence="3 4" key="1">
    <citation type="journal article" date="2019" name="Nat. Plants">
        <title>Stout camphor tree genome fills gaps in understanding of flowering plant genome evolution.</title>
        <authorList>
            <person name="Chaw S.M."/>
            <person name="Liu Y.C."/>
            <person name="Wu Y.W."/>
            <person name="Wang H.Y."/>
            <person name="Lin C.I."/>
            <person name="Wu C.S."/>
            <person name="Ke H.M."/>
            <person name="Chang L.Y."/>
            <person name="Hsu C.Y."/>
            <person name="Yang H.T."/>
            <person name="Sudianto E."/>
            <person name="Hsu M.H."/>
            <person name="Wu K.P."/>
            <person name="Wang L.N."/>
            <person name="Leebens-Mack J.H."/>
            <person name="Tsai I.J."/>
        </authorList>
    </citation>
    <scope>NUCLEOTIDE SEQUENCE [LARGE SCALE GENOMIC DNA]</scope>
    <source>
        <strain evidence="4">cv. Chaw 1501</strain>
        <tissue evidence="3">Young leaves</tissue>
    </source>
</reference>
<dbReference type="SMART" id="SM00717">
    <property type="entry name" value="SANT"/>
    <property type="match status" value="2"/>
</dbReference>
<keyword evidence="4" id="KW-1185">Reference proteome</keyword>
<name>A0A3S3PVD9_9MAGN</name>
<dbReference type="InterPro" id="IPR009057">
    <property type="entry name" value="Homeodomain-like_sf"/>
</dbReference>
<evidence type="ECO:0000259" key="2">
    <source>
        <dbReference type="SMART" id="SM00717"/>
    </source>
</evidence>
<feature type="region of interest" description="Disordered" evidence="1">
    <location>
        <begin position="88"/>
        <end position="159"/>
    </location>
</feature>
<dbReference type="Pfam" id="PF23082">
    <property type="entry name" value="Myb_DNA-binding_2"/>
    <property type="match status" value="1"/>
</dbReference>
<organism evidence="3 4">
    <name type="scientific">Cinnamomum micranthum f. kanehirae</name>
    <dbReference type="NCBI Taxonomy" id="337451"/>
    <lineage>
        <taxon>Eukaryota</taxon>
        <taxon>Viridiplantae</taxon>
        <taxon>Streptophyta</taxon>
        <taxon>Embryophyta</taxon>
        <taxon>Tracheophyta</taxon>
        <taxon>Spermatophyta</taxon>
        <taxon>Magnoliopsida</taxon>
        <taxon>Magnoliidae</taxon>
        <taxon>Laurales</taxon>
        <taxon>Lauraceae</taxon>
        <taxon>Cinnamomum</taxon>
    </lineage>
</organism>
<dbReference type="CDD" id="cd00167">
    <property type="entry name" value="SANT"/>
    <property type="match status" value="1"/>
</dbReference>
<comment type="caution">
    <text evidence="3">The sequence shown here is derived from an EMBL/GenBank/DDBJ whole genome shotgun (WGS) entry which is preliminary data.</text>
</comment>
<dbReference type="PANTHER" id="PTHR43999">
    <property type="entry name" value="DNAJ HOMOLOG SUBFAMILY C MEMBER 2"/>
    <property type="match status" value="1"/>
</dbReference>
<dbReference type="STRING" id="337451.A0A3S3PVD9"/>
<dbReference type="GO" id="GO:0005829">
    <property type="term" value="C:cytosol"/>
    <property type="evidence" value="ECO:0007669"/>
    <property type="project" value="TreeGrafter"/>
</dbReference>
<dbReference type="SUPFAM" id="SSF46689">
    <property type="entry name" value="Homeodomain-like"/>
    <property type="match status" value="1"/>
</dbReference>
<dbReference type="Gene3D" id="1.10.10.60">
    <property type="entry name" value="Homeodomain-like"/>
    <property type="match status" value="2"/>
</dbReference>